<proteinExistence type="predicted"/>
<name>A0A8S5NSF5_9CAUD</name>
<evidence type="ECO:0000313" key="1">
    <source>
        <dbReference type="EMBL" id="DAD97160.1"/>
    </source>
</evidence>
<sequence>MNNILIHHGVKGQRWGVRRYQYTDGSLTPMGRRRMNPTDNDNRKVYKVNRLTKSLPYLINGQQRTDLVLKKNTEFSRIQIKPEFEQFAFYATHIKDDKDKYLGLFGDNLIRRSKYTSDGTSGNGENVKVYQVKIQATKKLKMPSDENASDITNNLLHDKEFKNDLRTAIQQSKTQMRRPAQQELLKSSLKILNKDTDLKETEKLTVYKALNLSLTYHDPTSLRVQDKFYGAMKQKGYSAILDYNDKVYSSYKAKQPVIVFDVSSVRASAVLEPSPKTISKLYTKYNRERLQREIPSTTASVVTSKLNTTMNNAVAFLDGVTERYLNN</sequence>
<reference evidence="1" key="1">
    <citation type="journal article" date="2021" name="Proc. Natl. Acad. Sci. U.S.A.">
        <title>A Catalog of Tens of Thousands of Viruses from Human Metagenomes Reveals Hidden Associations with Chronic Diseases.</title>
        <authorList>
            <person name="Tisza M.J."/>
            <person name="Buck C.B."/>
        </authorList>
    </citation>
    <scope>NUCLEOTIDE SEQUENCE</scope>
    <source>
        <strain evidence="1">CtSWe10</strain>
    </source>
</reference>
<accession>A0A8S5NSF5</accession>
<organism evidence="1">
    <name type="scientific">Siphoviridae sp. ctSWe10</name>
    <dbReference type="NCBI Taxonomy" id="2826344"/>
    <lineage>
        <taxon>Viruses</taxon>
        <taxon>Duplodnaviria</taxon>
        <taxon>Heunggongvirae</taxon>
        <taxon>Uroviricota</taxon>
        <taxon>Caudoviricetes</taxon>
    </lineage>
</organism>
<dbReference type="EMBL" id="BK015232">
    <property type="protein sequence ID" value="DAD97160.1"/>
    <property type="molecule type" value="Genomic_DNA"/>
</dbReference>
<protein>
    <submittedName>
        <fullName evidence="1">Uncharacterized protein</fullName>
    </submittedName>
</protein>